<accession>A0A8S9YGJ2</accession>
<dbReference type="AlphaFoldDB" id="A0A8S9YGJ2"/>
<protein>
    <submittedName>
        <fullName evidence="1">Uncharacterized protein</fullName>
    </submittedName>
</protein>
<dbReference type="Proteomes" id="UP000822476">
    <property type="component" value="Unassembled WGS sequence"/>
</dbReference>
<reference evidence="1" key="1">
    <citation type="submission" date="2019-07" db="EMBL/GenBank/DDBJ databases">
        <title>Annotation for the trematode Paragonimus miyazaki's.</title>
        <authorList>
            <person name="Choi Y.-J."/>
        </authorList>
    </citation>
    <scope>NUCLEOTIDE SEQUENCE</scope>
    <source>
        <strain evidence="1">Japan</strain>
    </source>
</reference>
<organism evidence="1 2">
    <name type="scientific">Paragonimus skrjabini miyazakii</name>
    <dbReference type="NCBI Taxonomy" id="59628"/>
    <lineage>
        <taxon>Eukaryota</taxon>
        <taxon>Metazoa</taxon>
        <taxon>Spiralia</taxon>
        <taxon>Lophotrochozoa</taxon>
        <taxon>Platyhelminthes</taxon>
        <taxon>Trematoda</taxon>
        <taxon>Digenea</taxon>
        <taxon>Plagiorchiida</taxon>
        <taxon>Troglotremata</taxon>
        <taxon>Troglotrematidae</taxon>
        <taxon>Paragonimus</taxon>
    </lineage>
</organism>
<evidence type="ECO:0000313" key="2">
    <source>
        <dbReference type="Proteomes" id="UP000822476"/>
    </source>
</evidence>
<keyword evidence="2" id="KW-1185">Reference proteome</keyword>
<proteinExistence type="predicted"/>
<evidence type="ECO:0000313" key="1">
    <source>
        <dbReference type="EMBL" id="KAF7245652.1"/>
    </source>
</evidence>
<comment type="caution">
    <text evidence="1">The sequence shown here is derived from an EMBL/GenBank/DDBJ whole genome shotgun (WGS) entry which is preliminary data.</text>
</comment>
<dbReference type="EMBL" id="JTDE01006110">
    <property type="protein sequence ID" value="KAF7245652.1"/>
    <property type="molecule type" value="Genomic_DNA"/>
</dbReference>
<sequence length="50" mass="5835">MSANGVRVKKYRSPNTVVCMEFALTFREPASRTQDHRLFYICHNLMTSAR</sequence>
<gene>
    <name evidence="1" type="ORF">EG68_09813</name>
</gene>
<name>A0A8S9YGJ2_9TREM</name>